<keyword evidence="3 6" id="KW-0812">Transmembrane</keyword>
<dbReference type="InterPro" id="IPR002797">
    <property type="entry name" value="Polysacc_synth"/>
</dbReference>
<organism evidence="7 8">
    <name type="scientific">Spirosoma taeanense</name>
    <dbReference type="NCBI Taxonomy" id="2735870"/>
    <lineage>
        <taxon>Bacteria</taxon>
        <taxon>Pseudomonadati</taxon>
        <taxon>Bacteroidota</taxon>
        <taxon>Cytophagia</taxon>
        <taxon>Cytophagales</taxon>
        <taxon>Cytophagaceae</taxon>
        <taxon>Spirosoma</taxon>
    </lineage>
</organism>
<feature type="transmembrane region" description="Helical" evidence="6">
    <location>
        <begin position="46"/>
        <end position="72"/>
    </location>
</feature>
<feature type="transmembrane region" description="Helical" evidence="6">
    <location>
        <begin position="193"/>
        <end position="213"/>
    </location>
</feature>
<keyword evidence="4 6" id="KW-1133">Transmembrane helix</keyword>
<feature type="transmembrane region" description="Helical" evidence="6">
    <location>
        <begin position="93"/>
        <end position="115"/>
    </location>
</feature>
<dbReference type="InterPro" id="IPR050833">
    <property type="entry name" value="Poly_Biosynth_Transport"/>
</dbReference>
<evidence type="ECO:0000256" key="5">
    <source>
        <dbReference type="ARBA" id="ARBA00023136"/>
    </source>
</evidence>
<feature type="transmembrane region" description="Helical" evidence="6">
    <location>
        <begin position="167"/>
        <end position="187"/>
    </location>
</feature>
<gene>
    <name evidence="7" type="ORF">HNV11_01570</name>
</gene>
<evidence type="ECO:0000256" key="2">
    <source>
        <dbReference type="ARBA" id="ARBA00022475"/>
    </source>
</evidence>
<dbReference type="AlphaFoldDB" id="A0A6M5Y2Y3"/>
<comment type="subcellular location">
    <subcellularLocation>
        <location evidence="1">Cell membrane</location>
        <topology evidence="1">Multi-pass membrane protein</topology>
    </subcellularLocation>
</comment>
<dbReference type="EMBL" id="CP053435">
    <property type="protein sequence ID" value="QJW88159.1"/>
    <property type="molecule type" value="Genomic_DNA"/>
</dbReference>
<feature type="transmembrane region" description="Helical" evidence="6">
    <location>
        <begin position="135"/>
        <end position="155"/>
    </location>
</feature>
<keyword evidence="2" id="KW-1003">Cell membrane</keyword>
<dbReference type="RefSeq" id="WP_171737992.1">
    <property type="nucleotide sequence ID" value="NZ_CP053435.1"/>
</dbReference>
<evidence type="ECO:0000256" key="6">
    <source>
        <dbReference type="SAM" id="Phobius"/>
    </source>
</evidence>
<feature type="transmembrane region" description="Helical" evidence="6">
    <location>
        <begin position="344"/>
        <end position="363"/>
    </location>
</feature>
<evidence type="ECO:0000256" key="1">
    <source>
        <dbReference type="ARBA" id="ARBA00004651"/>
    </source>
</evidence>
<dbReference type="PANTHER" id="PTHR30250:SF31">
    <property type="entry name" value="INNER MEMBRANE PROTEIN YGHQ"/>
    <property type="match status" value="1"/>
</dbReference>
<reference evidence="7 8" key="1">
    <citation type="submission" date="2020-05" db="EMBL/GenBank/DDBJ databases">
        <title>Genome sequencing of Spirosoma sp. TS118.</title>
        <authorList>
            <person name="Lee J.-H."/>
            <person name="Jeong S."/>
            <person name="Zhao L."/>
            <person name="Jung J.-H."/>
            <person name="Kim M.-K."/>
            <person name="Lim S."/>
        </authorList>
    </citation>
    <scope>NUCLEOTIDE SEQUENCE [LARGE SCALE GENOMIC DNA]</scope>
    <source>
        <strain evidence="7 8">TS118</strain>
    </source>
</reference>
<evidence type="ECO:0000313" key="7">
    <source>
        <dbReference type="EMBL" id="QJW88159.1"/>
    </source>
</evidence>
<feature type="transmembrane region" description="Helical" evidence="6">
    <location>
        <begin position="313"/>
        <end position="332"/>
    </location>
</feature>
<accession>A0A6M5Y2Y3</accession>
<dbReference type="KEGG" id="stae:HNV11_01570"/>
<dbReference type="Pfam" id="PF01943">
    <property type="entry name" value="Polysacc_synt"/>
    <property type="match status" value="1"/>
</dbReference>
<evidence type="ECO:0000256" key="4">
    <source>
        <dbReference type="ARBA" id="ARBA00022989"/>
    </source>
</evidence>
<feature type="transmembrane region" description="Helical" evidence="6">
    <location>
        <begin position="20"/>
        <end position="40"/>
    </location>
</feature>
<name>A0A6M5Y2Y3_9BACT</name>
<keyword evidence="5 6" id="KW-0472">Membrane</keyword>
<sequence>MDLSLQRLGKLIRRNAVVSLLGNGTSAALGLISLGLLARLMTKEEFGLWTLFLAFFTLFDVVRNGFILNGLIRHTATDTDNETSFRRWVGAAWQLSAMLTASLVVLLGLVLLALPQAVRLGWLSADSVNIGGGGAIGWFLLLAVVSMPASHSMWFWHARSRFAPIQLIRPGIQFLQLMLIGIGYWQFHELTSSWLYASYTIAYGTISVGTVLIRGSRLRDFFQGTSTERRALFQFGKFSTGTLLLSNLLRSSDTFLIAAWLGPAAVTLYTVPQRLLELVEMPTRSIVITAIPQLAALHQQQKLAHFADEFHRFAGQLWIALLPIALGGFIFAEPLVRLLGGEGFGDSVMVLRFFMIYAALVPLERYSGVGLDALGHPHRNLQKVILMLIVNIVGDVIALYLFKSVASVAFVSIATFLVGLLMGFRMMKPYAAVSLPTAMRVGLQQGGQLVNRVRHEFAR</sequence>
<dbReference type="GO" id="GO:0005886">
    <property type="term" value="C:plasma membrane"/>
    <property type="evidence" value="ECO:0007669"/>
    <property type="project" value="UniProtKB-SubCell"/>
</dbReference>
<dbReference type="PANTHER" id="PTHR30250">
    <property type="entry name" value="PST FAMILY PREDICTED COLANIC ACID TRANSPORTER"/>
    <property type="match status" value="1"/>
</dbReference>
<dbReference type="Proteomes" id="UP000502756">
    <property type="component" value="Chromosome"/>
</dbReference>
<protein>
    <submittedName>
        <fullName evidence="7">Oligosaccharide flippase family protein</fullName>
    </submittedName>
</protein>
<feature type="transmembrane region" description="Helical" evidence="6">
    <location>
        <begin position="384"/>
        <end position="402"/>
    </location>
</feature>
<feature type="transmembrane region" description="Helical" evidence="6">
    <location>
        <begin position="408"/>
        <end position="424"/>
    </location>
</feature>
<evidence type="ECO:0000313" key="8">
    <source>
        <dbReference type="Proteomes" id="UP000502756"/>
    </source>
</evidence>
<keyword evidence="8" id="KW-1185">Reference proteome</keyword>
<evidence type="ECO:0000256" key="3">
    <source>
        <dbReference type="ARBA" id="ARBA00022692"/>
    </source>
</evidence>
<proteinExistence type="predicted"/>